<dbReference type="EMBL" id="CM014088">
    <property type="protein sequence ID" value="TKS78603.1"/>
    <property type="molecule type" value="Genomic_DNA"/>
</dbReference>
<dbReference type="Proteomes" id="UP000298787">
    <property type="component" value="Chromosome 11"/>
</dbReference>
<gene>
    <name evidence="2" type="ORF">D9C73_012571</name>
</gene>
<name>A0A4U5UTY1_COLLU</name>
<organism evidence="2 3">
    <name type="scientific">Collichthys lucidus</name>
    <name type="common">Big head croaker</name>
    <name type="synonym">Sciaena lucida</name>
    <dbReference type="NCBI Taxonomy" id="240159"/>
    <lineage>
        <taxon>Eukaryota</taxon>
        <taxon>Metazoa</taxon>
        <taxon>Chordata</taxon>
        <taxon>Craniata</taxon>
        <taxon>Vertebrata</taxon>
        <taxon>Euteleostomi</taxon>
        <taxon>Actinopterygii</taxon>
        <taxon>Neopterygii</taxon>
        <taxon>Teleostei</taxon>
        <taxon>Neoteleostei</taxon>
        <taxon>Acanthomorphata</taxon>
        <taxon>Eupercaria</taxon>
        <taxon>Sciaenidae</taxon>
        <taxon>Collichthys</taxon>
    </lineage>
</organism>
<feature type="compositionally biased region" description="Basic and acidic residues" evidence="1">
    <location>
        <begin position="33"/>
        <end position="45"/>
    </location>
</feature>
<proteinExistence type="predicted"/>
<feature type="region of interest" description="Disordered" evidence="1">
    <location>
        <begin position="32"/>
        <end position="92"/>
    </location>
</feature>
<evidence type="ECO:0000313" key="2">
    <source>
        <dbReference type="EMBL" id="TKS78603.1"/>
    </source>
</evidence>
<evidence type="ECO:0000256" key="1">
    <source>
        <dbReference type="SAM" id="MobiDB-lite"/>
    </source>
</evidence>
<accession>A0A4U5UTY1</accession>
<feature type="compositionally biased region" description="Basic and acidic residues" evidence="1">
    <location>
        <begin position="62"/>
        <end position="73"/>
    </location>
</feature>
<dbReference type="AlphaFoldDB" id="A0A4U5UTY1"/>
<sequence length="92" mass="10034">MFSISASLCRTGKALISRSGFTQEILVLLQEQDDGHASADNHESPEPTATPTNTTHHHQHRHDPDPLPGEERPPLPGLKALISGANFSYKAR</sequence>
<evidence type="ECO:0000313" key="3">
    <source>
        <dbReference type="Proteomes" id="UP000298787"/>
    </source>
</evidence>
<keyword evidence="3" id="KW-1185">Reference proteome</keyword>
<protein>
    <submittedName>
        <fullName evidence="2">Uncharacterized protein</fullName>
    </submittedName>
</protein>
<reference evidence="2 3" key="1">
    <citation type="submission" date="2019-01" db="EMBL/GenBank/DDBJ databases">
        <title>Genome Assembly of Collichthys lucidus.</title>
        <authorList>
            <person name="Cai M."/>
            <person name="Xiao S."/>
        </authorList>
    </citation>
    <scope>NUCLEOTIDE SEQUENCE [LARGE SCALE GENOMIC DNA]</scope>
    <source>
        <strain evidence="2">JT15FE1705JMU</strain>
        <tissue evidence="2">Muscle</tissue>
    </source>
</reference>